<reference evidence="2" key="1">
    <citation type="journal article" date="2023" name="Mol. Phylogenet. Evol.">
        <title>Genome-scale phylogeny and comparative genomics of the fungal order Sordariales.</title>
        <authorList>
            <person name="Hensen N."/>
            <person name="Bonometti L."/>
            <person name="Westerberg I."/>
            <person name="Brannstrom I.O."/>
            <person name="Guillou S."/>
            <person name="Cros-Aarteil S."/>
            <person name="Calhoun S."/>
            <person name="Haridas S."/>
            <person name="Kuo A."/>
            <person name="Mondo S."/>
            <person name="Pangilinan J."/>
            <person name="Riley R."/>
            <person name="LaButti K."/>
            <person name="Andreopoulos B."/>
            <person name="Lipzen A."/>
            <person name="Chen C."/>
            <person name="Yan M."/>
            <person name="Daum C."/>
            <person name="Ng V."/>
            <person name="Clum A."/>
            <person name="Steindorff A."/>
            <person name="Ohm R.A."/>
            <person name="Martin F."/>
            <person name="Silar P."/>
            <person name="Natvig D.O."/>
            <person name="Lalanne C."/>
            <person name="Gautier V."/>
            <person name="Ament-Velasquez S.L."/>
            <person name="Kruys A."/>
            <person name="Hutchinson M.I."/>
            <person name="Powell A.J."/>
            <person name="Barry K."/>
            <person name="Miller A.N."/>
            <person name="Grigoriev I.V."/>
            <person name="Debuchy R."/>
            <person name="Gladieux P."/>
            <person name="Hiltunen Thoren M."/>
            <person name="Johannesson H."/>
        </authorList>
    </citation>
    <scope>NUCLEOTIDE SEQUENCE</scope>
    <source>
        <strain evidence="2">CBS 538.74</strain>
    </source>
</reference>
<sequence>MGYNHLTTAQKSRIQGTVDFLRSTGQLGQGQLLTKENVFRHFNVSHNTGHRILRESRDATSEPGRFHSNHVETRGRKKKLDHEARIQIERCIDEGVFDGRTLPWDKVPAAAGLDVDVSAQTVRRVIGELNFRRCISCETEHRSKQSKEKRVEYSRMMLEKRPEPRDWWHVRFSDTSHFGWDTQGKISVSRRPWERFCPDCLFDKEAPAENDTCIKRLHCWAAVGHDFKSDLVWDEPGPNYGKMTTAVYRDQILEPIVGSWLLAGHSFVLEEETDSGYGGKKSGEWKQAYGLQSYFNCPLSPDFVPIERAWQGPKQVGQQSNKTP</sequence>
<feature type="region of interest" description="Disordered" evidence="1">
    <location>
        <begin position="56"/>
        <end position="78"/>
    </location>
</feature>
<gene>
    <name evidence="2" type="ORF">C8A00DRAFT_28509</name>
</gene>
<evidence type="ECO:0000313" key="3">
    <source>
        <dbReference type="Proteomes" id="UP001302745"/>
    </source>
</evidence>
<protein>
    <recommendedName>
        <fullName evidence="4">Transposase Tc1-like domain-containing protein</fullName>
    </recommendedName>
</protein>
<name>A0AAN7A219_9PEZI</name>
<dbReference type="InterPro" id="IPR036397">
    <property type="entry name" value="RNaseH_sf"/>
</dbReference>
<dbReference type="AlphaFoldDB" id="A0AAN7A219"/>
<reference evidence="2" key="2">
    <citation type="submission" date="2023-05" db="EMBL/GenBank/DDBJ databases">
        <authorList>
            <consortium name="Lawrence Berkeley National Laboratory"/>
            <person name="Steindorff A."/>
            <person name="Hensen N."/>
            <person name="Bonometti L."/>
            <person name="Westerberg I."/>
            <person name="Brannstrom I.O."/>
            <person name="Guillou S."/>
            <person name="Cros-Aarteil S."/>
            <person name="Calhoun S."/>
            <person name="Haridas S."/>
            <person name="Kuo A."/>
            <person name="Mondo S."/>
            <person name="Pangilinan J."/>
            <person name="Riley R."/>
            <person name="Labutti K."/>
            <person name="Andreopoulos B."/>
            <person name="Lipzen A."/>
            <person name="Chen C."/>
            <person name="Yanf M."/>
            <person name="Daum C."/>
            <person name="Ng V."/>
            <person name="Clum A."/>
            <person name="Ohm R."/>
            <person name="Martin F."/>
            <person name="Silar P."/>
            <person name="Natvig D."/>
            <person name="Lalanne C."/>
            <person name="Gautier V."/>
            <person name="Ament-Velasquez S.L."/>
            <person name="Kruys A."/>
            <person name="Hutchinson M.I."/>
            <person name="Powell A.J."/>
            <person name="Barry K."/>
            <person name="Miller A.N."/>
            <person name="Grigoriev I.V."/>
            <person name="Debuchy R."/>
            <person name="Gladieux P."/>
            <person name="Thoren M.H."/>
            <person name="Johannesson H."/>
        </authorList>
    </citation>
    <scope>NUCLEOTIDE SEQUENCE</scope>
    <source>
        <strain evidence="2">CBS 538.74</strain>
    </source>
</reference>
<accession>A0AAN7A219</accession>
<keyword evidence="3" id="KW-1185">Reference proteome</keyword>
<dbReference type="EMBL" id="MU856838">
    <property type="protein sequence ID" value="KAK4158499.1"/>
    <property type="molecule type" value="Genomic_DNA"/>
</dbReference>
<comment type="caution">
    <text evidence="2">The sequence shown here is derived from an EMBL/GenBank/DDBJ whole genome shotgun (WGS) entry which is preliminary data.</text>
</comment>
<dbReference type="GO" id="GO:0003676">
    <property type="term" value="F:nucleic acid binding"/>
    <property type="evidence" value="ECO:0007669"/>
    <property type="project" value="InterPro"/>
</dbReference>
<feature type="compositionally biased region" description="Basic and acidic residues" evidence="1">
    <location>
        <begin position="69"/>
        <end position="78"/>
    </location>
</feature>
<evidence type="ECO:0008006" key="4">
    <source>
        <dbReference type="Google" id="ProtNLM"/>
    </source>
</evidence>
<evidence type="ECO:0000313" key="2">
    <source>
        <dbReference type="EMBL" id="KAK4158499.1"/>
    </source>
</evidence>
<proteinExistence type="predicted"/>
<dbReference type="Proteomes" id="UP001302745">
    <property type="component" value="Unassembled WGS sequence"/>
</dbReference>
<dbReference type="Gene3D" id="3.30.420.10">
    <property type="entry name" value="Ribonuclease H-like superfamily/Ribonuclease H"/>
    <property type="match status" value="1"/>
</dbReference>
<evidence type="ECO:0000256" key="1">
    <source>
        <dbReference type="SAM" id="MobiDB-lite"/>
    </source>
</evidence>
<organism evidence="2 3">
    <name type="scientific">Chaetomidium leptoderma</name>
    <dbReference type="NCBI Taxonomy" id="669021"/>
    <lineage>
        <taxon>Eukaryota</taxon>
        <taxon>Fungi</taxon>
        <taxon>Dikarya</taxon>
        <taxon>Ascomycota</taxon>
        <taxon>Pezizomycotina</taxon>
        <taxon>Sordariomycetes</taxon>
        <taxon>Sordariomycetidae</taxon>
        <taxon>Sordariales</taxon>
        <taxon>Chaetomiaceae</taxon>
        <taxon>Chaetomidium</taxon>
    </lineage>
</organism>